<dbReference type="InterPro" id="IPR019453">
    <property type="entry name" value="VPS39/TGFA1_Znf"/>
</dbReference>
<dbReference type="Proteomes" id="UP000683360">
    <property type="component" value="Unassembled WGS sequence"/>
</dbReference>
<dbReference type="PANTHER" id="PTHR12894">
    <property type="entry name" value="CNH DOMAIN CONTAINING"/>
    <property type="match status" value="1"/>
</dbReference>
<dbReference type="PROSITE" id="PS50219">
    <property type="entry name" value="CNH"/>
    <property type="match status" value="1"/>
</dbReference>
<evidence type="ECO:0000256" key="3">
    <source>
        <dbReference type="ARBA" id="ARBA00022490"/>
    </source>
</evidence>
<dbReference type="OrthoDB" id="10258882at2759"/>
<dbReference type="PROSITE" id="PS50236">
    <property type="entry name" value="CHCR"/>
    <property type="match status" value="1"/>
</dbReference>
<dbReference type="Pfam" id="PF00780">
    <property type="entry name" value="CNH"/>
    <property type="match status" value="1"/>
</dbReference>
<dbReference type="InterPro" id="IPR032914">
    <property type="entry name" value="Vam6/VPS39/TRAP1"/>
</dbReference>
<dbReference type="GO" id="GO:0016020">
    <property type="term" value="C:membrane"/>
    <property type="evidence" value="ECO:0007669"/>
    <property type="project" value="TreeGrafter"/>
</dbReference>
<dbReference type="GO" id="GO:0006914">
    <property type="term" value="P:autophagy"/>
    <property type="evidence" value="ECO:0007669"/>
    <property type="project" value="TreeGrafter"/>
</dbReference>
<evidence type="ECO:0000313" key="7">
    <source>
        <dbReference type="EMBL" id="CAG2187573.1"/>
    </source>
</evidence>
<feature type="domain" description="CNH" evidence="6">
    <location>
        <begin position="23"/>
        <end position="267"/>
    </location>
</feature>
<evidence type="ECO:0000256" key="4">
    <source>
        <dbReference type="ARBA" id="ARBA00022927"/>
    </source>
</evidence>
<keyword evidence="2" id="KW-0813">Transport</keyword>
<accession>A0A8S3PYB6</accession>
<reference evidence="7" key="1">
    <citation type="submission" date="2021-03" db="EMBL/GenBank/DDBJ databases">
        <authorList>
            <person name="Bekaert M."/>
        </authorList>
    </citation>
    <scope>NUCLEOTIDE SEQUENCE</scope>
</reference>
<keyword evidence="8" id="KW-1185">Reference proteome</keyword>
<evidence type="ECO:0000256" key="2">
    <source>
        <dbReference type="ARBA" id="ARBA00022448"/>
    </source>
</evidence>
<evidence type="ECO:0000256" key="1">
    <source>
        <dbReference type="ARBA" id="ARBA00004496"/>
    </source>
</evidence>
<dbReference type="PANTHER" id="PTHR12894:SF27">
    <property type="entry name" value="TRANSFORMING GROWTH FACTOR-BETA RECEPTOR-ASSOCIATED PROTEIN 1"/>
    <property type="match status" value="1"/>
</dbReference>
<name>A0A8S3PYB6_MYTED</name>
<evidence type="ECO:0000256" key="5">
    <source>
        <dbReference type="PROSITE-ProRule" id="PRU01006"/>
    </source>
</evidence>
<dbReference type="Pfam" id="PF10366">
    <property type="entry name" value="Vps39_1"/>
    <property type="match status" value="1"/>
</dbReference>
<organism evidence="7 8">
    <name type="scientific">Mytilus edulis</name>
    <name type="common">Blue mussel</name>
    <dbReference type="NCBI Taxonomy" id="6550"/>
    <lineage>
        <taxon>Eukaryota</taxon>
        <taxon>Metazoa</taxon>
        <taxon>Spiralia</taxon>
        <taxon>Lophotrochozoa</taxon>
        <taxon>Mollusca</taxon>
        <taxon>Bivalvia</taxon>
        <taxon>Autobranchia</taxon>
        <taxon>Pteriomorphia</taxon>
        <taxon>Mytilida</taxon>
        <taxon>Mytiloidea</taxon>
        <taxon>Mytilidae</taxon>
        <taxon>Mytilinae</taxon>
        <taxon>Mytilus</taxon>
    </lineage>
</organism>
<evidence type="ECO:0000313" key="8">
    <source>
        <dbReference type="Proteomes" id="UP000683360"/>
    </source>
</evidence>
<feature type="repeat" description="CHCR" evidence="5">
    <location>
        <begin position="533"/>
        <end position="699"/>
    </location>
</feature>
<comment type="subcellular location">
    <subcellularLocation>
        <location evidence="1">Cytoplasm</location>
    </subcellularLocation>
</comment>
<dbReference type="InterPro" id="IPR000547">
    <property type="entry name" value="Clathrin_H-chain/VPS_repeat"/>
</dbReference>
<dbReference type="Pfam" id="PF10367">
    <property type="entry name" value="zf-Vps39_C"/>
    <property type="match status" value="1"/>
</dbReference>
<dbReference type="GO" id="GO:0005737">
    <property type="term" value="C:cytoplasm"/>
    <property type="evidence" value="ECO:0007669"/>
    <property type="project" value="UniProtKB-SubCell"/>
</dbReference>
<proteinExistence type="predicted"/>
<comment type="caution">
    <text evidence="7">The sequence shown here is derived from an EMBL/GenBank/DDBJ whole genome shotgun (WGS) entry which is preliminary data.</text>
</comment>
<dbReference type="AlphaFoldDB" id="A0A8S3PYB6"/>
<evidence type="ECO:0000259" key="6">
    <source>
        <dbReference type="PROSITE" id="PS50219"/>
    </source>
</evidence>
<sequence length="802" mass="92003">MSIKAFDLVPAIERIKLMSDKAKTQIECFDVCGKNLYIGTNDCFVIHYNVEERPVGNGPKVVFHNEKQGHKYLAVKKPVIQIKAASALNRIMVLIDNTLSLLNMFDLEICVALKKKQIQVYTVTEDKLVHVKDVHISEPAISVGVDGSFVCAALLSQYCMINYETSHTQDLFPFDSEHSKPLIKRISKEEFLLSGPSALGMFVTSDGISQRPPLQWSENIVSMTYVHPYIVAMNDEFITVHSILDQQQKQAIPFQGGTYLGNFDGKLFVASGREIYALVPVAWEKQVQALLGDKRVTEALDLAKNANKAGLTRDKFLKIFKRFQQQAAFIEFSEGHLEEAMDLFKNSQVDVREVISLYPRLLPSNCNFTRSVPPLHEMADVNQLSRGKEDLLKEYKQFLCTYLADIKGTGTGYKQVRNRYSVVKTICRDRLPELIPLIAVDTGCDLKDSVEWLEKYKRYNALGLLYKVHGEHDKALALWVKICNSEVEDESFEGINFIIEYLANLNDHELVWKYVDWVLSKDQENGVRIFTDRPTTEPPSERMRPDTVIDYLHRFPIAVITYLEYLVFQKKLEVEKEKYHTHLAVLYLDAVLKLIKTNNVKKEEMDKARSKLRYILQMSNLYRVQLILGKAKETEMHAECAILYGKLEEHDKALRILVHKLKDFGAAENYCLVNSHGKDSSFRKRLFHILLSVLQSLPENWSVSLVSQFLNRAIRKSMNNSRTTRIERMMSRGENLQVKQNIIEIQKEFVTMNDDRMCAVCSRAFNDTAFVRYPNGVVTHVHCAKNKHICPVTGKLFSTKRS</sequence>
<dbReference type="InterPro" id="IPR001180">
    <property type="entry name" value="CNH_dom"/>
</dbReference>
<dbReference type="InterPro" id="IPR019452">
    <property type="entry name" value="VPS39/TGF_beta_rcpt-assoc_1"/>
</dbReference>
<dbReference type="GO" id="GO:0006886">
    <property type="term" value="P:intracellular protein transport"/>
    <property type="evidence" value="ECO:0007669"/>
    <property type="project" value="UniProtKB-UniRule"/>
</dbReference>
<dbReference type="GO" id="GO:0034058">
    <property type="term" value="P:endosomal vesicle fusion"/>
    <property type="evidence" value="ECO:0007669"/>
    <property type="project" value="TreeGrafter"/>
</dbReference>
<gene>
    <name evidence="7" type="ORF">MEDL_3054</name>
</gene>
<keyword evidence="4" id="KW-0653">Protein transport</keyword>
<protein>
    <submittedName>
        <fullName evidence="7">VPS3</fullName>
    </submittedName>
</protein>
<keyword evidence="3" id="KW-0963">Cytoplasm</keyword>
<dbReference type="EMBL" id="CAJPWZ010000173">
    <property type="protein sequence ID" value="CAG2187573.1"/>
    <property type="molecule type" value="Genomic_DNA"/>
</dbReference>